<dbReference type="PANTHER" id="PTHR33463">
    <property type="entry name" value="NB-ARC DOMAIN-CONTAINING PROTEIN-RELATED"/>
    <property type="match status" value="1"/>
</dbReference>
<dbReference type="SUPFAM" id="SSF52058">
    <property type="entry name" value="L domain-like"/>
    <property type="match status" value="1"/>
</dbReference>
<gene>
    <name evidence="2" type="ORF">HU200_053759</name>
</gene>
<dbReference type="InterPro" id="IPR050905">
    <property type="entry name" value="Plant_NBS-LRR"/>
</dbReference>
<dbReference type="EMBL" id="JACEFO010002316">
    <property type="protein sequence ID" value="KAF8666054.1"/>
    <property type="molecule type" value="Genomic_DNA"/>
</dbReference>
<dbReference type="OrthoDB" id="614998at2759"/>
<accession>A0A835AQY4</accession>
<dbReference type="PANTHER" id="PTHR33463:SF103">
    <property type="entry name" value="NB-ARC DOMAIN-CONTAINING PROTEIN"/>
    <property type="match status" value="1"/>
</dbReference>
<evidence type="ECO:0000313" key="3">
    <source>
        <dbReference type="Proteomes" id="UP000636709"/>
    </source>
</evidence>
<dbReference type="AlphaFoldDB" id="A0A835AQY4"/>
<feature type="domain" description="Disease resistance protein At4g27190-like leucine-rich repeats" evidence="1">
    <location>
        <begin position="807"/>
        <end position="917"/>
    </location>
</feature>
<keyword evidence="3" id="KW-1185">Reference proteome</keyword>
<dbReference type="InterPro" id="IPR032675">
    <property type="entry name" value="LRR_dom_sf"/>
</dbReference>
<proteinExistence type="predicted"/>
<organism evidence="2 3">
    <name type="scientific">Digitaria exilis</name>
    <dbReference type="NCBI Taxonomy" id="1010633"/>
    <lineage>
        <taxon>Eukaryota</taxon>
        <taxon>Viridiplantae</taxon>
        <taxon>Streptophyta</taxon>
        <taxon>Embryophyta</taxon>
        <taxon>Tracheophyta</taxon>
        <taxon>Spermatophyta</taxon>
        <taxon>Magnoliopsida</taxon>
        <taxon>Liliopsida</taxon>
        <taxon>Poales</taxon>
        <taxon>Poaceae</taxon>
        <taxon>PACMAD clade</taxon>
        <taxon>Panicoideae</taxon>
        <taxon>Panicodae</taxon>
        <taxon>Paniceae</taxon>
        <taxon>Anthephorinae</taxon>
        <taxon>Digitaria</taxon>
    </lineage>
</organism>
<evidence type="ECO:0000259" key="1">
    <source>
        <dbReference type="Pfam" id="PF23247"/>
    </source>
</evidence>
<sequence>MQLRAYTVEQAVEGIIPWLEGTGRTAYKAIYFDGWDGLAASSVLRSIAEDPPPSVKKKFDKILRIDCSRWKSPRALQRAIAHELKLPQSIMAAFDREDEDDDFSGVEEGSRAEIGEIRMETYQTIRDLTCLVIFHNGSDSTVNWPNFGFPQFDWFDPCTVLWTFRGRLRLNPEIKQKVDSSHLYIYQPIYWMFDHDTAQLIFNEATEVAKYMQHKQSIIPGIAAKCIEYLLWLSEKGGSTMEYNWATHASNYWVCDGIIEEGQPDESWEVSAALHQQIRLDDYSSLTVNFPDDHPHAESWKSAIYKSDITEKLSPKLTSFFLAVEKSIPLPPHMFQQSGRLRVLKLFGCSFSFYSPPFRSCRSLRFLGLDSCTDQRQEEEGNKGRPTMEFFQSLWVLDISHMDWELDLSQDTLQQMARNIREIHLKKGRVWRSNLAWRQLQNLGKVRVIKLLDLSGSNAIEVLPTLCGATGLRNLVLDGCTELVHVGPGLPPSLESFSFDAGAGENGSDGAKISCITLAGCAKLVDFRLLGYLPNLVELDLSGTAVKFLDLKRVRQVENLQRVCLMGCKQLHAIFWPENGMQQLRLLCIDITDIRFFQSLVEESVDEFAWGTTGPLKLNIYLPCTSMEDDGKNSKKDRLGRTAGHLVGEPSVAPTRTSQTSCPYNDVRIEEIAAFDTRRTSGLQFVPHNIHVEIRQGTINNTNVVAAQVIRAVQFVMNRVQSLHVHNNSSITSIIPDEISRPVSGKDINYRALKWCRLESCPKLDTVFYTNYGGSDLWFDKLENFWAADLLMARSIWSRGRPYHARDAQSFAKLQAIHLYSCRRLQFVLPLSWGHTLSSLETLHIVCCGDLKQVFPVEERFLSAIATEHPNGMLEFPKLKHLYLQDLFCLQQICEAKIFAPVLETVHLRGCWALRRLPATSRYRQDGRLVAVDCERDWWEKLEWDGLRVGHHHSLFAPRHSAYYKKRQLRTTVLR</sequence>
<evidence type="ECO:0000313" key="2">
    <source>
        <dbReference type="EMBL" id="KAF8666054.1"/>
    </source>
</evidence>
<dbReference type="InterPro" id="IPR057135">
    <property type="entry name" value="At4g27190-like_LRR"/>
</dbReference>
<dbReference type="Gene3D" id="3.80.10.10">
    <property type="entry name" value="Ribonuclease Inhibitor"/>
    <property type="match status" value="2"/>
</dbReference>
<comment type="caution">
    <text evidence="2">The sequence shown here is derived from an EMBL/GenBank/DDBJ whole genome shotgun (WGS) entry which is preliminary data.</text>
</comment>
<name>A0A835AQY4_9POAL</name>
<dbReference type="Proteomes" id="UP000636709">
    <property type="component" value="Unassembled WGS sequence"/>
</dbReference>
<protein>
    <recommendedName>
        <fullName evidence="1">Disease resistance protein At4g27190-like leucine-rich repeats domain-containing protein</fullName>
    </recommendedName>
</protein>
<dbReference type="Pfam" id="PF23247">
    <property type="entry name" value="LRR_RPS2"/>
    <property type="match status" value="1"/>
</dbReference>
<reference evidence="2" key="1">
    <citation type="submission" date="2020-07" db="EMBL/GenBank/DDBJ databases">
        <title>Genome sequence and genetic diversity analysis of an under-domesticated orphan crop, white fonio (Digitaria exilis).</title>
        <authorList>
            <person name="Bennetzen J.L."/>
            <person name="Chen S."/>
            <person name="Ma X."/>
            <person name="Wang X."/>
            <person name="Yssel A.E.J."/>
            <person name="Chaluvadi S.R."/>
            <person name="Johnson M."/>
            <person name="Gangashetty P."/>
            <person name="Hamidou F."/>
            <person name="Sanogo M.D."/>
            <person name="Zwaenepoel A."/>
            <person name="Wallace J."/>
            <person name="Van De Peer Y."/>
            <person name="Van Deynze A."/>
        </authorList>
    </citation>
    <scope>NUCLEOTIDE SEQUENCE</scope>
    <source>
        <tissue evidence="2">Leaves</tissue>
    </source>
</reference>